<dbReference type="PIRSF" id="PIRSF000412">
    <property type="entry name" value="SHMT"/>
    <property type="match status" value="1"/>
</dbReference>
<evidence type="ECO:0000259" key="7">
    <source>
        <dbReference type="Pfam" id="PF00464"/>
    </source>
</evidence>
<dbReference type="InterPro" id="IPR015422">
    <property type="entry name" value="PyrdxlP-dep_Trfase_small"/>
</dbReference>
<feature type="modified residue" description="N6-(pyridoxal phosphate)lysine" evidence="6">
    <location>
        <position position="215"/>
    </location>
</feature>
<dbReference type="PANTHER" id="PTHR11680">
    <property type="entry name" value="SERINE HYDROXYMETHYLTRANSFERASE"/>
    <property type="match status" value="1"/>
</dbReference>
<evidence type="ECO:0000256" key="3">
    <source>
        <dbReference type="ARBA" id="ARBA00006376"/>
    </source>
</evidence>
<dbReference type="GO" id="GO:0005737">
    <property type="term" value="C:cytoplasm"/>
    <property type="evidence" value="ECO:0007669"/>
    <property type="project" value="TreeGrafter"/>
</dbReference>
<dbReference type="Pfam" id="PF00464">
    <property type="entry name" value="SHMT"/>
    <property type="match status" value="1"/>
</dbReference>
<dbReference type="EC" id="2.1.2.1" evidence="4"/>
<dbReference type="EMBL" id="KF534703">
    <property type="protein sequence ID" value="AGV05439.1"/>
    <property type="molecule type" value="mRNA"/>
</dbReference>
<dbReference type="GO" id="GO:0004372">
    <property type="term" value="F:glycine hydroxymethyltransferase activity"/>
    <property type="evidence" value="ECO:0007669"/>
    <property type="project" value="UniProtKB-EC"/>
</dbReference>
<dbReference type="Gene3D" id="3.90.1150.10">
    <property type="entry name" value="Aspartate Aminotransferase, domain 1"/>
    <property type="match status" value="1"/>
</dbReference>
<evidence type="ECO:0000256" key="2">
    <source>
        <dbReference type="ARBA" id="ARBA00004777"/>
    </source>
</evidence>
<evidence type="ECO:0000313" key="8">
    <source>
        <dbReference type="EMBL" id="AGV05439.1"/>
    </source>
</evidence>
<dbReference type="AlphaFoldDB" id="T2B4I6"/>
<dbReference type="Gene3D" id="3.40.640.10">
    <property type="entry name" value="Type I PLP-dependent aspartate aminotransferase-like (Major domain)"/>
    <property type="match status" value="1"/>
</dbReference>
<feature type="domain" description="Serine hydroxymethyltransferase-like" evidence="7">
    <location>
        <begin position="1"/>
        <end position="358"/>
    </location>
</feature>
<dbReference type="GO" id="GO:0008168">
    <property type="term" value="F:methyltransferase activity"/>
    <property type="evidence" value="ECO:0007669"/>
    <property type="project" value="UniProtKB-KW"/>
</dbReference>
<keyword evidence="8" id="KW-0489">Methyltransferase</keyword>
<comment type="similarity">
    <text evidence="3">Belongs to the SHMT family.</text>
</comment>
<proteinExistence type="evidence at transcript level"/>
<organism evidence="8">
    <name type="scientific">Trepomonas sp. PC1</name>
    <dbReference type="NCBI Taxonomy" id="1076344"/>
    <lineage>
        <taxon>Eukaryota</taxon>
        <taxon>Metamonada</taxon>
        <taxon>Diplomonadida</taxon>
        <taxon>Hexamitidae</taxon>
        <taxon>Hexamitinae</taxon>
        <taxon>Trepomonas</taxon>
    </lineage>
</organism>
<feature type="non-terminal residue" evidence="8">
    <location>
        <position position="1"/>
    </location>
</feature>
<evidence type="ECO:0000256" key="4">
    <source>
        <dbReference type="ARBA" id="ARBA00012256"/>
    </source>
</evidence>
<reference evidence="8" key="1">
    <citation type="journal article" date="2013" name="Nat. Commun.">
        <title>Hydrogenosomes in the diplomonad Spironucleus salmonicida.</title>
        <authorList>
            <person name="Jerlstrom-Hultqvist J."/>
            <person name="Einarsson E."/>
            <person name="Xu F."/>
            <person name="Hjort K."/>
            <person name="Ek B."/>
            <person name="Steinhauf D."/>
            <person name="Hultenby K."/>
            <person name="Bergquist J."/>
            <person name="Andersson J.O."/>
            <person name="Svard S.G."/>
        </authorList>
    </citation>
    <scope>NUCLEOTIDE SEQUENCE</scope>
</reference>
<comment type="cofactor">
    <cofactor evidence="1 6">
        <name>pyridoxal 5'-phosphate</name>
        <dbReference type="ChEBI" id="CHEBI:597326"/>
    </cofactor>
</comment>
<comment type="pathway">
    <text evidence="2">One-carbon metabolism; tetrahydrofolate interconversion.</text>
</comment>
<dbReference type="GO" id="GO:0035999">
    <property type="term" value="P:tetrahydrofolate interconversion"/>
    <property type="evidence" value="ECO:0007669"/>
    <property type="project" value="UniProtKB-UniPathway"/>
</dbReference>
<keyword evidence="5 6" id="KW-0663">Pyridoxal phosphate</keyword>
<dbReference type="InterPro" id="IPR001085">
    <property type="entry name" value="Ser_HO-MeTrfase"/>
</dbReference>
<dbReference type="GO" id="GO:0030170">
    <property type="term" value="F:pyridoxal phosphate binding"/>
    <property type="evidence" value="ECO:0007669"/>
    <property type="project" value="InterPro"/>
</dbReference>
<sequence>KEVSRQTQQVNLIASENYTPQHILDLLASPLSNKYCEGYKDSRYYAGTEICNQIEEIAINQAQKVFKTQLDVNVQALSGSPANLAVYNAFLQPRDSILSLKLKSGGHLSHGATVSIVSKFFKVNNFGLDSREEIDLNEIEKIIKQKHQTPDRIKMLVVGFSSYCRDIDYSSLKEISDRYGVHLHVDFSHTAGLVAASLLHDPFLHADSLMCTTHKTLRGPRGALIFSSQGKKVDKSIFPGLQGGPHMNNIAAIAETLLNVNQDYTQYQNQVLKNRKTLQNMFPERNLFQRGSDNHMLIIKNLHDGSLVEKALSDVGVIVNRQFLQNDKKICTGIRIGTPFVTSQGYDQGKMEQVGQIIYNVLKVTEGDQFFQ</sequence>
<accession>T2B4I6</accession>
<dbReference type="PANTHER" id="PTHR11680:SF35">
    <property type="entry name" value="SERINE HYDROXYMETHYLTRANSFERASE 1"/>
    <property type="match status" value="1"/>
</dbReference>
<dbReference type="GO" id="GO:0019264">
    <property type="term" value="P:glycine biosynthetic process from serine"/>
    <property type="evidence" value="ECO:0007669"/>
    <property type="project" value="InterPro"/>
</dbReference>
<keyword evidence="8" id="KW-0808">Transferase</keyword>
<dbReference type="NCBIfam" id="NF000586">
    <property type="entry name" value="PRK00011.1"/>
    <property type="match status" value="1"/>
</dbReference>
<dbReference type="InterPro" id="IPR015421">
    <property type="entry name" value="PyrdxlP-dep_Trfase_major"/>
</dbReference>
<dbReference type="GO" id="GO:0032259">
    <property type="term" value="P:methylation"/>
    <property type="evidence" value="ECO:0007669"/>
    <property type="project" value="UniProtKB-KW"/>
</dbReference>
<evidence type="ECO:0000256" key="6">
    <source>
        <dbReference type="PIRSR" id="PIRSR000412-50"/>
    </source>
</evidence>
<evidence type="ECO:0000256" key="5">
    <source>
        <dbReference type="ARBA" id="ARBA00022898"/>
    </source>
</evidence>
<dbReference type="InterPro" id="IPR039429">
    <property type="entry name" value="SHMT-like_dom"/>
</dbReference>
<evidence type="ECO:0000256" key="1">
    <source>
        <dbReference type="ARBA" id="ARBA00001933"/>
    </source>
</evidence>
<dbReference type="UniPathway" id="UPA00193"/>
<dbReference type="InterPro" id="IPR049943">
    <property type="entry name" value="Ser_HO-MeTrfase-like"/>
</dbReference>
<name>T2B4I6_9EUKA</name>
<dbReference type="SUPFAM" id="SSF53383">
    <property type="entry name" value="PLP-dependent transferases"/>
    <property type="match status" value="1"/>
</dbReference>
<dbReference type="InterPro" id="IPR015424">
    <property type="entry name" value="PyrdxlP-dep_Trfase"/>
</dbReference>
<protein>
    <recommendedName>
        <fullName evidence="4">glycine hydroxymethyltransferase</fullName>
        <ecNumber evidence="4">2.1.2.1</ecNumber>
    </recommendedName>
</protein>